<dbReference type="Proteomes" id="UP000238206">
    <property type="component" value="Unassembled WGS sequence"/>
</dbReference>
<evidence type="ECO:0000313" key="2">
    <source>
        <dbReference type="EMBL" id="PQP17765.1"/>
    </source>
</evidence>
<dbReference type="AlphaFoldDB" id="A0A2S8ISQ9"/>
<feature type="region of interest" description="Disordered" evidence="1">
    <location>
        <begin position="29"/>
        <end position="48"/>
    </location>
</feature>
<evidence type="ECO:0000313" key="3">
    <source>
        <dbReference type="Proteomes" id="UP000238206"/>
    </source>
</evidence>
<accession>A0A2S8ISQ9</accession>
<sequence>MRRGKTRRPVPHAAAWGNARRGITRRGSLRKTGKTKKSADIHTGPVHSRMDVRSGLRVSRWGLRIPDSLPACHGHMCVGSGIVARTCRRAMLCTIGKLAKRICQALSDALHRRVAHARRFRAKVIADRHPQPPFRCLRSRPPPPARCISPHKVC</sequence>
<comment type="caution">
    <text evidence="2">The sequence shown here is derived from an EMBL/GenBank/DDBJ whole genome shotgun (WGS) entry which is preliminary data.</text>
</comment>
<reference evidence="2 3" key="1">
    <citation type="submission" date="2018-02" db="EMBL/GenBank/DDBJ databases">
        <title>Draft genome sequencing of Burkholderia cepacia Y14-15.</title>
        <authorList>
            <person name="Zheng B.-X."/>
        </authorList>
    </citation>
    <scope>NUCLEOTIDE SEQUENCE [LARGE SCALE GENOMIC DNA]</scope>
    <source>
        <strain evidence="2 3">Y14-15</strain>
    </source>
</reference>
<evidence type="ECO:0000256" key="1">
    <source>
        <dbReference type="SAM" id="MobiDB-lite"/>
    </source>
</evidence>
<protein>
    <submittedName>
        <fullName evidence="2">Uncharacterized protein</fullName>
    </submittedName>
</protein>
<gene>
    <name evidence="2" type="ORF">C5615_15120</name>
</gene>
<proteinExistence type="predicted"/>
<name>A0A2S8ISQ9_BURCE</name>
<organism evidence="2 3">
    <name type="scientific">Burkholderia cepacia</name>
    <name type="common">Pseudomonas cepacia</name>
    <dbReference type="NCBI Taxonomy" id="292"/>
    <lineage>
        <taxon>Bacteria</taxon>
        <taxon>Pseudomonadati</taxon>
        <taxon>Pseudomonadota</taxon>
        <taxon>Betaproteobacteria</taxon>
        <taxon>Burkholderiales</taxon>
        <taxon>Burkholderiaceae</taxon>
        <taxon>Burkholderia</taxon>
        <taxon>Burkholderia cepacia complex</taxon>
    </lineage>
</organism>
<dbReference type="EMBL" id="PUIQ01000017">
    <property type="protein sequence ID" value="PQP17765.1"/>
    <property type="molecule type" value="Genomic_DNA"/>
</dbReference>